<gene>
    <name evidence="1" type="ORF">SDC9_173311</name>
</gene>
<dbReference type="EMBL" id="VSSQ01075236">
    <property type="protein sequence ID" value="MPN25893.1"/>
    <property type="molecule type" value="Genomic_DNA"/>
</dbReference>
<proteinExistence type="predicted"/>
<protein>
    <submittedName>
        <fullName evidence="1">Uncharacterized protein</fullName>
    </submittedName>
</protein>
<dbReference type="SUPFAM" id="SSF53448">
    <property type="entry name" value="Nucleotide-diphospho-sugar transferases"/>
    <property type="match status" value="1"/>
</dbReference>
<sequence>MDEFICKDNNKNRQTLKKYYRINGCIYMINTKYFFEYKNFYHNNSFAYVMDKASSIDVDDLLDFKFASFLVADKES</sequence>
<comment type="caution">
    <text evidence="1">The sequence shown here is derived from an EMBL/GenBank/DDBJ whole genome shotgun (WGS) entry which is preliminary data.</text>
</comment>
<dbReference type="Gene3D" id="3.90.550.10">
    <property type="entry name" value="Spore Coat Polysaccharide Biosynthesis Protein SpsA, Chain A"/>
    <property type="match status" value="1"/>
</dbReference>
<name>A0A645GQE6_9ZZZZ</name>
<dbReference type="AlphaFoldDB" id="A0A645GQE6"/>
<evidence type="ECO:0000313" key="1">
    <source>
        <dbReference type="EMBL" id="MPN25893.1"/>
    </source>
</evidence>
<organism evidence="1">
    <name type="scientific">bioreactor metagenome</name>
    <dbReference type="NCBI Taxonomy" id="1076179"/>
    <lineage>
        <taxon>unclassified sequences</taxon>
        <taxon>metagenomes</taxon>
        <taxon>ecological metagenomes</taxon>
    </lineage>
</organism>
<dbReference type="InterPro" id="IPR029044">
    <property type="entry name" value="Nucleotide-diphossugar_trans"/>
</dbReference>
<reference evidence="1" key="1">
    <citation type="submission" date="2019-08" db="EMBL/GenBank/DDBJ databases">
        <authorList>
            <person name="Kucharzyk K."/>
            <person name="Murdoch R.W."/>
            <person name="Higgins S."/>
            <person name="Loffler F."/>
        </authorList>
    </citation>
    <scope>NUCLEOTIDE SEQUENCE</scope>
</reference>
<accession>A0A645GQE6</accession>